<comment type="caution">
    <text evidence="2">The sequence shown here is derived from an EMBL/GenBank/DDBJ whole genome shotgun (WGS) entry which is preliminary data.</text>
</comment>
<feature type="region of interest" description="Disordered" evidence="1">
    <location>
        <begin position="1"/>
        <end position="23"/>
    </location>
</feature>
<dbReference type="AlphaFoldDB" id="A0A388TBK5"/>
<evidence type="ECO:0000313" key="2">
    <source>
        <dbReference type="EMBL" id="GBR74140.1"/>
    </source>
</evidence>
<gene>
    <name evidence="2" type="ORF">NO1_1369</name>
</gene>
<evidence type="ECO:0000313" key="3">
    <source>
        <dbReference type="Proteomes" id="UP000269352"/>
    </source>
</evidence>
<dbReference type="EMBL" id="BGZN01000031">
    <property type="protein sequence ID" value="GBR74140.1"/>
    <property type="molecule type" value="Genomic_DNA"/>
</dbReference>
<keyword evidence="3" id="KW-1185">Reference proteome</keyword>
<dbReference type="Proteomes" id="UP000269352">
    <property type="component" value="Unassembled WGS sequence"/>
</dbReference>
<sequence>MSTPSTPKKPLTLSKRNTKTPKKQTKRILVFTDSVDGLSVDSLMGSQSPNIRNIRRKGFDFDRPFWRDDSSFFNVHKQVIEGKTIKEVYLENYHTWVLELVGKDLLSSSHKNNFKELLKELQYNGINLIILIRQPSETAMELIYDGNIGDVINDENYIDELSELKYKSAGGNSDLDLLKIILNVAPKILEMPYTNYTKNEKKQCDTVLIKKQIKNIKFSKIVPKTVGVPAIFGNKISDKYIPVASLKNNKKSIVSFFMGAEFLNCFVSPIENTGLREKQLAVLKDISLLLQKSNLFKIRRKSEKTYSERKIEIIPEQSRVTYQNKNKKTQVKLSGAQYNLYYELAKVHPNPILDKDIKRKIFVKDYDALRKKATRAFHKCGLPDGFKIRYKTRTDEQSYSLGKFFWIDDAGIEIVPLKS</sequence>
<accession>A0A388TBK5</accession>
<protein>
    <submittedName>
        <fullName evidence="2">Uncharacterized protein</fullName>
    </submittedName>
</protein>
<reference evidence="2 3" key="1">
    <citation type="journal article" date="2019" name="ISME J.">
        <title>Genome analyses of uncultured TG2/ZB3 bacteria in 'Margulisbacteria' specifically attached to ectosymbiotic spirochetes of protists in the termite gut.</title>
        <authorList>
            <person name="Utami Y.D."/>
            <person name="Kuwahara H."/>
            <person name="Igai K."/>
            <person name="Murakami T."/>
            <person name="Sugaya K."/>
            <person name="Morikawa T."/>
            <person name="Nagura Y."/>
            <person name="Yuki M."/>
            <person name="Deevong P."/>
            <person name="Inoue T."/>
            <person name="Kihara K."/>
            <person name="Lo N."/>
            <person name="Yamada A."/>
            <person name="Ohkuma M."/>
            <person name="Hongoh Y."/>
        </authorList>
    </citation>
    <scope>NUCLEOTIDE SEQUENCE [LARGE SCALE GENOMIC DNA]</scope>
    <source>
        <strain evidence="2">NkOx7-01</strain>
    </source>
</reference>
<evidence type="ECO:0000256" key="1">
    <source>
        <dbReference type="SAM" id="MobiDB-lite"/>
    </source>
</evidence>
<proteinExistence type="predicted"/>
<name>A0A388TBK5_TERA1</name>
<organism evidence="2 3">
    <name type="scientific">Termititenax aidoneus</name>
    <dbReference type="NCBI Taxonomy" id="2218524"/>
    <lineage>
        <taxon>Bacteria</taxon>
        <taxon>Bacillati</taxon>
        <taxon>Candidatus Margulisiibacteriota</taxon>
        <taxon>Candidatus Termititenacia</taxon>
        <taxon>Candidatus Termititenacales</taxon>
        <taxon>Candidatus Termititenacaceae</taxon>
        <taxon>Candidatus Termititenax</taxon>
    </lineage>
</organism>